<evidence type="ECO:0000313" key="2">
    <source>
        <dbReference type="Proteomes" id="UP000613002"/>
    </source>
</evidence>
<reference evidence="1 2" key="1">
    <citation type="submission" date="2020-08" db="EMBL/GenBank/DDBJ databases">
        <title>Genomic Encyclopedia of Type Strains, Phase IV (KMG-IV): sequencing the most valuable type-strain genomes for metagenomic binning, comparative biology and taxonomic classification.</title>
        <authorList>
            <person name="Goeker M."/>
        </authorList>
    </citation>
    <scope>NUCLEOTIDE SEQUENCE [LARGE SCALE GENOMIC DNA]</scope>
    <source>
        <strain evidence="1 2">DSM 14590</strain>
    </source>
</reference>
<gene>
    <name evidence="1" type="ORF">HNR78_001056</name>
</gene>
<dbReference type="Proteomes" id="UP000613002">
    <property type="component" value="Unassembled WGS sequence"/>
</dbReference>
<name>A0AA89NIG8_9BACL</name>
<sequence length="94" mass="10705">MENKSPGKSLRVRVKLLPLLPSAATARFMKSLMLSFHLSTVLLAIYQQAQAMTFRAASAFRIILENSQIFFAGITWMGSEIWSRKTKDRWKANV</sequence>
<evidence type="ECO:0000313" key="1">
    <source>
        <dbReference type="EMBL" id="MBB3868175.1"/>
    </source>
</evidence>
<accession>A0AA89NIG8</accession>
<organism evidence="1 2">
    <name type="scientific">Parageobacillus toebii NBRC 107807</name>
    <dbReference type="NCBI Taxonomy" id="1223503"/>
    <lineage>
        <taxon>Bacteria</taxon>
        <taxon>Bacillati</taxon>
        <taxon>Bacillota</taxon>
        <taxon>Bacilli</taxon>
        <taxon>Bacillales</taxon>
        <taxon>Anoxybacillaceae</taxon>
        <taxon>Parageobacillus</taxon>
    </lineage>
</organism>
<protein>
    <submittedName>
        <fullName evidence="1">Uncharacterized protein</fullName>
    </submittedName>
</protein>
<dbReference type="EMBL" id="JACICZ010000003">
    <property type="protein sequence ID" value="MBB3868175.1"/>
    <property type="molecule type" value="Genomic_DNA"/>
</dbReference>
<comment type="caution">
    <text evidence="1">The sequence shown here is derived from an EMBL/GenBank/DDBJ whole genome shotgun (WGS) entry which is preliminary data.</text>
</comment>
<keyword evidence="2" id="KW-1185">Reference proteome</keyword>
<dbReference type="AlphaFoldDB" id="A0AA89NIG8"/>
<proteinExistence type="predicted"/>